<dbReference type="EMBL" id="JACRTE010000003">
    <property type="protein sequence ID" value="MBC8596026.1"/>
    <property type="molecule type" value="Genomic_DNA"/>
</dbReference>
<keyword evidence="2" id="KW-1185">Reference proteome</keyword>
<comment type="caution">
    <text evidence="1">The sequence shown here is derived from an EMBL/GenBank/DDBJ whole genome shotgun (WGS) entry which is preliminary data.</text>
</comment>
<evidence type="ECO:0000313" key="2">
    <source>
        <dbReference type="Proteomes" id="UP000647416"/>
    </source>
</evidence>
<organism evidence="1 2">
    <name type="scientific">Qingrenia yutianensis</name>
    <dbReference type="NCBI Taxonomy" id="2763676"/>
    <lineage>
        <taxon>Bacteria</taxon>
        <taxon>Bacillati</taxon>
        <taxon>Bacillota</taxon>
        <taxon>Clostridia</taxon>
        <taxon>Eubacteriales</taxon>
        <taxon>Oscillospiraceae</taxon>
        <taxon>Qingrenia</taxon>
    </lineage>
</organism>
<dbReference type="AlphaFoldDB" id="A0A926ISH8"/>
<reference evidence="1" key="1">
    <citation type="submission" date="2020-08" db="EMBL/GenBank/DDBJ databases">
        <title>Genome public.</title>
        <authorList>
            <person name="Liu C."/>
            <person name="Sun Q."/>
        </authorList>
    </citation>
    <scope>NUCLEOTIDE SEQUENCE</scope>
    <source>
        <strain evidence="1">NSJ-50</strain>
    </source>
</reference>
<dbReference type="Proteomes" id="UP000647416">
    <property type="component" value="Unassembled WGS sequence"/>
</dbReference>
<protein>
    <submittedName>
        <fullName evidence="1">Uncharacterized protein</fullName>
    </submittedName>
</protein>
<proteinExistence type="predicted"/>
<evidence type="ECO:0000313" key="1">
    <source>
        <dbReference type="EMBL" id="MBC8596026.1"/>
    </source>
</evidence>
<gene>
    <name evidence="1" type="ORF">H8706_03980</name>
</gene>
<accession>A0A926ISH8</accession>
<sequence>MKKLIAIIISFVMIFEVIPVSLASAENDSAEFERRTKILTTLKIIRETKEKGENVTRAQAIDTAVRSIRKSVPVKNGKCGYTDVLPGHKYIDSLAAAFDTALLSGNNENKIFPDENIKTETLLRLYIHILGYDAYYDWTKKDAYGISADLKLTKDADVTKEYIDFENFVNIAFNALEIPILQVTSIADGNVKVDTDRDVTLLSEYLDIYEDTGFVYANGYTSLRGKSTAEEGFVIIENYKFRAGESLAEDYVGEYVKYYYRENRSAQNEILYVENDDQYDVLEIADEDIDGYDDFTLTYTKSGREKTANISPSADIIYNGKALGAGEYDESLFDVNRGNIKLIKANSNVYGIVKITSYQTFMADSIYSDERQIRLIPEDDAYNSVLLEKDNNSYIKTFENGAQINIESVKAPVVVSSAASLDGKCARIEIFKNTVSDLEVKEVGEDEISVQQYDYDAHEYKNVTYEISKEYQNVIKSKPLDLKNLGKRELWLDNNGRVIYIKSNTDNSDFWAYIASATPDEKSRNNPKVKLFKQTGRFLECPVAERVTVDGKSIKRADFEKSKLYKNGEIIKQIAFVSLNYDGEIRVIDTCLEQTAEREADYSLYKKVGENGREAENTVYKMGGLAYNKNDYQYGIPYFGGGSGTFKNGILMSGDTVIFAIPACGDPEDEDYMLYSRSYFEKDCYYLTEGYSRDDSDYSAQVVVYKYYPEYTGKIENSVLTGKDPSNQRPVLQRPFARTQSLLNGYVENITKAVKNGDDGVNIYITDLSNGITTAYFMENESYISDVDEGDIIRYYLFSGEKLRYTEKLFSTDNMEFDQTPNILAYNSAGTTPTIKSFAITNNGCVLEDSFSTSSTDGFDAMYCLYYGGVVDYNAQYAYIKTKYALDNGNDDIYTAEVMSRTSNVFKYDKKSKKLEKCSFDDIKTYKVWGAEYSKIAVVSNYRWVSAIIVFN</sequence>
<dbReference type="RefSeq" id="WP_262431591.1">
    <property type="nucleotide sequence ID" value="NZ_JACRTE010000003.1"/>
</dbReference>
<name>A0A926ISH8_9FIRM</name>